<dbReference type="InterPro" id="IPR011330">
    <property type="entry name" value="Glyco_hydro/deAcase_b/a-brl"/>
</dbReference>
<evidence type="ECO:0000256" key="6">
    <source>
        <dbReference type="SAM" id="MobiDB-lite"/>
    </source>
</evidence>
<feature type="region of interest" description="Disordered" evidence="6">
    <location>
        <begin position="259"/>
        <end position="319"/>
    </location>
</feature>
<keyword evidence="2" id="KW-0479">Metal-binding</keyword>
<proteinExistence type="predicted"/>
<dbReference type="EMBL" id="AP019308">
    <property type="protein sequence ID" value="BBH22949.1"/>
    <property type="molecule type" value="Genomic_DNA"/>
</dbReference>
<name>A0A3G9JIU2_9BACL</name>
<keyword evidence="5" id="KW-0119">Carbohydrate metabolism</keyword>
<keyword evidence="4" id="KW-0460">Magnesium</keyword>
<dbReference type="GO" id="GO:0016787">
    <property type="term" value="F:hydrolase activity"/>
    <property type="evidence" value="ECO:0007669"/>
    <property type="project" value="UniProtKB-KW"/>
</dbReference>
<dbReference type="PANTHER" id="PTHR31609:SF1">
    <property type="entry name" value="CARBOHYDRATE DEACETYLASE"/>
    <property type="match status" value="1"/>
</dbReference>
<evidence type="ECO:0000256" key="5">
    <source>
        <dbReference type="ARBA" id="ARBA00023277"/>
    </source>
</evidence>
<dbReference type="Proteomes" id="UP000275368">
    <property type="component" value="Chromosome"/>
</dbReference>
<organism evidence="7 8">
    <name type="scientific">Paenibacillus baekrokdamisoli</name>
    <dbReference type="NCBI Taxonomy" id="1712516"/>
    <lineage>
        <taxon>Bacteria</taxon>
        <taxon>Bacillati</taxon>
        <taxon>Bacillota</taxon>
        <taxon>Bacilli</taxon>
        <taxon>Bacillales</taxon>
        <taxon>Paenibacillaceae</taxon>
        <taxon>Paenibacillus</taxon>
    </lineage>
</organism>
<dbReference type="GO" id="GO:0019213">
    <property type="term" value="F:deacetylase activity"/>
    <property type="evidence" value="ECO:0007669"/>
    <property type="project" value="TreeGrafter"/>
</dbReference>
<evidence type="ECO:0000256" key="2">
    <source>
        <dbReference type="ARBA" id="ARBA00022723"/>
    </source>
</evidence>
<reference evidence="7 8" key="1">
    <citation type="submission" date="2018-11" db="EMBL/GenBank/DDBJ databases">
        <title>Complete genome sequence of Paenibacillus baekrokdamisoli strain KCTC 33723.</title>
        <authorList>
            <person name="Kang S.W."/>
            <person name="Lee K.C."/>
            <person name="Kim K.K."/>
            <person name="Kim J.S."/>
            <person name="Kim D.S."/>
            <person name="Ko S.H."/>
            <person name="Yang S.H."/>
            <person name="Lee J.S."/>
        </authorList>
    </citation>
    <scope>NUCLEOTIDE SEQUENCE [LARGE SCALE GENOMIC DNA]</scope>
    <source>
        <strain evidence="7 8">KCTC 33723</strain>
    </source>
</reference>
<dbReference type="GO" id="GO:0005975">
    <property type="term" value="P:carbohydrate metabolic process"/>
    <property type="evidence" value="ECO:0007669"/>
    <property type="project" value="InterPro"/>
</dbReference>
<gene>
    <name evidence="7" type="ORF">Back11_42940</name>
</gene>
<protein>
    <submittedName>
        <fullName evidence="7">Uncharacterized protein</fullName>
    </submittedName>
</protein>
<evidence type="ECO:0000313" key="8">
    <source>
        <dbReference type="Proteomes" id="UP000275368"/>
    </source>
</evidence>
<feature type="compositionally biased region" description="Basic residues" evidence="6">
    <location>
        <begin position="272"/>
        <end position="319"/>
    </location>
</feature>
<evidence type="ECO:0000256" key="1">
    <source>
        <dbReference type="ARBA" id="ARBA00001946"/>
    </source>
</evidence>
<evidence type="ECO:0000256" key="4">
    <source>
        <dbReference type="ARBA" id="ARBA00022842"/>
    </source>
</evidence>
<dbReference type="SUPFAM" id="SSF88713">
    <property type="entry name" value="Glycoside hydrolase/deacetylase"/>
    <property type="match status" value="1"/>
</dbReference>
<dbReference type="KEGG" id="pbk:Back11_42940"/>
<dbReference type="RefSeq" id="WP_164522919.1">
    <property type="nucleotide sequence ID" value="NZ_AP019308.1"/>
</dbReference>
<accession>A0A3G9JIU2</accession>
<dbReference type="PANTHER" id="PTHR31609">
    <property type="entry name" value="YDJC DEACETYLASE FAMILY MEMBER"/>
    <property type="match status" value="1"/>
</dbReference>
<dbReference type="AlphaFoldDB" id="A0A3G9JIU2"/>
<evidence type="ECO:0000313" key="7">
    <source>
        <dbReference type="EMBL" id="BBH22949.1"/>
    </source>
</evidence>
<dbReference type="Gene3D" id="3.20.20.370">
    <property type="entry name" value="Glycoside hydrolase/deacetylase"/>
    <property type="match status" value="1"/>
</dbReference>
<sequence>MTKYLIINADDFGLSDRVNQGILKAHKFGTVSSTSLMVNMPGYEHAILAAKQTPSLGVGLHFNLTSGKPLSPAAAIPSLLRKDGCFSGERHSWKEEEVEIELNHQYNKIVSTKVIPTHLDSHHHIHIEVPSVYNVMKKFAILHALPLRLNPFASDPIDHALRTDYLIMDTYDTEDGIVRLLTHIQTLQEGTTEIMCHPQDSENETKGAELLALTNPLIKEAIQMHAIQLIHFRQLIHFGQLPKIEPLLEFEPLLEPLLELEPPQPSSPIPSHSKRRIPSRKRRILKTRKKIVTLKKTRIRKKKHLSPLSKTKKRKPRGY</sequence>
<dbReference type="InterPro" id="IPR006879">
    <property type="entry name" value="YdjC-like"/>
</dbReference>
<keyword evidence="8" id="KW-1185">Reference proteome</keyword>
<dbReference type="GO" id="GO:0046872">
    <property type="term" value="F:metal ion binding"/>
    <property type="evidence" value="ECO:0007669"/>
    <property type="project" value="UniProtKB-KW"/>
</dbReference>
<comment type="cofactor">
    <cofactor evidence="1">
        <name>Mg(2+)</name>
        <dbReference type="ChEBI" id="CHEBI:18420"/>
    </cofactor>
</comment>
<dbReference type="Pfam" id="PF04794">
    <property type="entry name" value="YdjC"/>
    <property type="match status" value="1"/>
</dbReference>
<keyword evidence="3" id="KW-0378">Hydrolase</keyword>
<evidence type="ECO:0000256" key="3">
    <source>
        <dbReference type="ARBA" id="ARBA00022801"/>
    </source>
</evidence>